<evidence type="ECO:0000313" key="1">
    <source>
        <dbReference type="EMBL" id="KAK7230261.1"/>
    </source>
</evidence>
<accession>A0ABR1FG86</accession>
<reference evidence="1 2" key="1">
    <citation type="submission" date="2024-03" db="EMBL/GenBank/DDBJ databases">
        <title>Aureococcus anophagefferens CCMP1851 and Kratosvirus quantuckense: Draft genome of a second virus-susceptible host strain in the model system.</title>
        <authorList>
            <person name="Chase E."/>
            <person name="Truchon A.R."/>
            <person name="Schepens W."/>
            <person name="Wilhelm S.W."/>
        </authorList>
    </citation>
    <scope>NUCLEOTIDE SEQUENCE [LARGE SCALE GENOMIC DNA]</scope>
    <source>
        <strain evidence="1 2">CCMP1851</strain>
    </source>
</reference>
<keyword evidence="2" id="KW-1185">Reference proteome</keyword>
<gene>
    <name evidence="1" type="ORF">SO694_00187025</name>
</gene>
<dbReference type="KEGG" id="aaf:AURANDRAFT_66029"/>
<dbReference type="GO" id="GO:0016757">
    <property type="term" value="F:glycosyltransferase activity"/>
    <property type="evidence" value="ECO:0007669"/>
    <property type="project" value="InterPro"/>
</dbReference>
<dbReference type="InterPro" id="IPR040911">
    <property type="entry name" value="Exostosin_GT47"/>
</dbReference>
<dbReference type="Pfam" id="PF03016">
    <property type="entry name" value="Exostosin_GT47"/>
    <property type="match status" value="1"/>
</dbReference>
<dbReference type="Proteomes" id="UP001363151">
    <property type="component" value="Unassembled WGS sequence"/>
</dbReference>
<dbReference type="PANTHER" id="PTHR11062:SF117">
    <property type="entry name" value="XYLOGLUCAN-SPECIFIC GALACTURONOSYLTRANSFERASE 1"/>
    <property type="match status" value="1"/>
</dbReference>
<dbReference type="InterPro" id="IPR004263">
    <property type="entry name" value="Exostosin"/>
</dbReference>
<proteinExistence type="predicted"/>
<dbReference type="EMBL" id="JBBJCI010000440">
    <property type="protein sequence ID" value="KAK7230261.1"/>
    <property type="molecule type" value="Genomic_DNA"/>
</dbReference>
<organism evidence="1 2">
    <name type="scientific">Aureococcus anophagefferens</name>
    <name type="common">Harmful bloom alga</name>
    <dbReference type="NCBI Taxonomy" id="44056"/>
    <lineage>
        <taxon>Eukaryota</taxon>
        <taxon>Sar</taxon>
        <taxon>Stramenopiles</taxon>
        <taxon>Ochrophyta</taxon>
        <taxon>Pelagophyceae</taxon>
        <taxon>Pelagomonadales</taxon>
        <taxon>Pelagomonadaceae</taxon>
        <taxon>Aureococcus</taxon>
    </lineage>
</organism>
<keyword evidence="1" id="KW-0808">Transferase</keyword>
<dbReference type="PANTHER" id="PTHR11062">
    <property type="entry name" value="EXOSTOSIN HEPARAN SULFATE GLYCOSYLTRANSFERASE -RELATED"/>
    <property type="match status" value="1"/>
</dbReference>
<protein>
    <submittedName>
        <fullName evidence="1">Glucuronyl/N-acetylglucosaminyl transferase</fullName>
    </submittedName>
</protein>
<name>A0ABR1FG86_AURAN</name>
<sequence>MCVARRSPWLVAAAAWALRGVDSGEAACGKVFIYDLPPALYDLRWRPSPTPGATPRERLAPFASVEEVFGSEHVEKSRSCEGLDDHAFESLYATEQWGAAEQLLYRAATSGRCPRTLDPSEADIFLVPVLPKAKSGGGWVAACNATGADERSLVKALPHLNERTAHRHVMVVAKGLASAKTCDWFLEPRTLLKRAVRVAYSAKVMLPKSDFDAARTKPRYGPAHLPYVPRSAVYYDRTLPAGDELRAELFVAPNLVSIPYATSVHGAAAAGDVGERAPWSRRHHRNLLMSFQGKLGREAGSHRGATNGTFIVDKHYGAAVRARVVQICEAAPENFCHVDLIAYRERSKCFLGLGTTSFHPETMELAKAKSVFCLEPLGDSPYRKSIWDSLSLGCIPVVFSLYSEITAPWHWGPWRNASRVYVPEARLNDDAFDLVDHLRSIPEADVKAMQATIAHHARSIQIAVDDVPHDAFETLVRRLVAEVEAHEASPGFPAPFDPGETGQWLDVGTH</sequence>
<evidence type="ECO:0000313" key="2">
    <source>
        <dbReference type="Proteomes" id="UP001363151"/>
    </source>
</evidence>
<comment type="caution">
    <text evidence="1">The sequence shown here is derived from an EMBL/GenBank/DDBJ whole genome shotgun (WGS) entry which is preliminary data.</text>
</comment>